<protein>
    <submittedName>
        <fullName evidence="2">DsbA family protein</fullName>
    </submittedName>
</protein>
<dbReference type="Proteomes" id="UP001209916">
    <property type="component" value="Unassembled WGS sequence"/>
</dbReference>
<comment type="caution">
    <text evidence="2">The sequence shown here is derived from an EMBL/GenBank/DDBJ whole genome shotgun (WGS) entry which is preliminary data.</text>
</comment>
<evidence type="ECO:0000259" key="1">
    <source>
        <dbReference type="Pfam" id="PF01323"/>
    </source>
</evidence>
<reference evidence="2 3" key="1">
    <citation type="submission" date="2022-11" db="EMBL/GenBank/DDBJ databases">
        <title>Biodiversity and phylogenetic relationships of bacteria.</title>
        <authorList>
            <person name="Machado R.A.R."/>
            <person name="Bhat A."/>
            <person name="Loulou A."/>
            <person name="Kallel S."/>
        </authorList>
    </citation>
    <scope>NUCLEOTIDE SEQUENCE [LARGE SCALE GENOMIC DNA]</scope>
    <source>
        <strain evidence="2 3">DSM 13975</strain>
    </source>
</reference>
<dbReference type="InterPro" id="IPR036249">
    <property type="entry name" value="Thioredoxin-like_sf"/>
</dbReference>
<feature type="domain" description="DSBA-like thioredoxin" evidence="1">
    <location>
        <begin position="32"/>
        <end position="235"/>
    </location>
</feature>
<dbReference type="EMBL" id="JAPKNA010000001">
    <property type="protein sequence ID" value="MCX5463294.1"/>
    <property type="molecule type" value="Genomic_DNA"/>
</dbReference>
<keyword evidence="3" id="KW-1185">Reference proteome</keyword>
<gene>
    <name evidence="2" type="ORF">OSH09_03795</name>
</gene>
<sequence>MLLQTQNDKIASPDVASPDTATPAPLVAPLIIDFFHDAVCGWCYVMSPRLRQVAAELGIHVRHHTFVLQDSREQMVQAFGSMERAKHEILGHWAACAQQDDSQSINIDGMRAQSFEYPNGMLSALACQAAHLLAGDKGHWDYFDAVQRAHLKDSRNIGDLDTLLALAVAQGFDGAAFLSAMDSELAHQRVQADRSEAARLGIRSIPTLLVSSPETGEVLARLQTQSVDLLKNRLQALL</sequence>
<organism evidence="2 3">
    <name type="scientific">Alcaligenes parafaecalis</name>
    <dbReference type="NCBI Taxonomy" id="171260"/>
    <lineage>
        <taxon>Bacteria</taxon>
        <taxon>Pseudomonadati</taxon>
        <taxon>Pseudomonadota</taxon>
        <taxon>Betaproteobacteria</taxon>
        <taxon>Burkholderiales</taxon>
        <taxon>Alcaligenaceae</taxon>
        <taxon>Alcaligenes</taxon>
    </lineage>
</organism>
<dbReference type="PANTHER" id="PTHR13887">
    <property type="entry name" value="GLUTATHIONE S-TRANSFERASE KAPPA"/>
    <property type="match status" value="1"/>
</dbReference>
<dbReference type="InterPro" id="IPR001853">
    <property type="entry name" value="DSBA-like_thioredoxin_dom"/>
</dbReference>
<accession>A0ABT3VIG4</accession>
<proteinExistence type="predicted"/>
<name>A0ABT3VIG4_9BURK</name>
<dbReference type="SUPFAM" id="SSF52833">
    <property type="entry name" value="Thioredoxin-like"/>
    <property type="match status" value="1"/>
</dbReference>
<dbReference type="Pfam" id="PF01323">
    <property type="entry name" value="DSBA"/>
    <property type="match status" value="1"/>
</dbReference>
<dbReference type="Gene3D" id="3.40.30.10">
    <property type="entry name" value="Glutaredoxin"/>
    <property type="match status" value="1"/>
</dbReference>
<evidence type="ECO:0000313" key="2">
    <source>
        <dbReference type="EMBL" id="MCX5463294.1"/>
    </source>
</evidence>
<evidence type="ECO:0000313" key="3">
    <source>
        <dbReference type="Proteomes" id="UP001209916"/>
    </source>
</evidence>
<dbReference type="CDD" id="cd03025">
    <property type="entry name" value="DsbA_FrnE_like"/>
    <property type="match status" value="1"/>
</dbReference>
<dbReference type="RefSeq" id="WP_266120206.1">
    <property type="nucleotide sequence ID" value="NZ_JAPKNA010000001.1"/>
</dbReference>